<dbReference type="EMBL" id="KE162845">
    <property type="protein sequence ID" value="EPQ09785.1"/>
    <property type="molecule type" value="Genomic_DNA"/>
</dbReference>
<evidence type="ECO:0000313" key="2">
    <source>
        <dbReference type="Proteomes" id="UP000052978"/>
    </source>
</evidence>
<protein>
    <submittedName>
        <fullName evidence="1">Uncharacterized protein</fullName>
    </submittedName>
</protein>
<evidence type="ECO:0000313" key="1">
    <source>
        <dbReference type="EMBL" id="EPQ09785.1"/>
    </source>
</evidence>
<gene>
    <name evidence="1" type="ORF">D623_10010899</name>
</gene>
<organism evidence="1 2">
    <name type="scientific">Myotis brandtii</name>
    <name type="common">Brandt's bat</name>
    <dbReference type="NCBI Taxonomy" id="109478"/>
    <lineage>
        <taxon>Eukaryota</taxon>
        <taxon>Metazoa</taxon>
        <taxon>Chordata</taxon>
        <taxon>Craniata</taxon>
        <taxon>Vertebrata</taxon>
        <taxon>Euteleostomi</taxon>
        <taxon>Mammalia</taxon>
        <taxon>Eutheria</taxon>
        <taxon>Laurasiatheria</taxon>
        <taxon>Chiroptera</taxon>
        <taxon>Yangochiroptera</taxon>
        <taxon>Vespertilionidae</taxon>
        <taxon>Myotis</taxon>
    </lineage>
</organism>
<proteinExistence type="predicted"/>
<keyword evidence="2" id="KW-1185">Reference proteome</keyword>
<dbReference type="Proteomes" id="UP000052978">
    <property type="component" value="Unassembled WGS sequence"/>
</dbReference>
<reference evidence="1 2" key="1">
    <citation type="journal article" date="2013" name="Nat. Commun.">
        <title>Genome analysis reveals insights into physiology and longevity of the Brandt's bat Myotis brandtii.</title>
        <authorList>
            <person name="Seim I."/>
            <person name="Fang X."/>
            <person name="Xiong Z."/>
            <person name="Lobanov A.V."/>
            <person name="Huang Z."/>
            <person name="Ma S."/>
            <person name="Feng Y."/>
            <person name="Turanov A.A."/>
            <person name="Zhu Y."/>
            <person name="Lenz T.L."/>
            <person name="Gerashchenko M.V."/>
            <person name="Fan D."/>
            <person name="Hee Yim S."/>
            <person name="Yao X."/>
            <person name="Jordan D."/>
            <person name="Xiong Y."/>
            <person name="Ma Y."/>
            <person name="Lyapunov A.N."/>
            <person name="Chen G."/>
            <person name="Kulakova O.I."/>
            <person name="Sun Y."/>
            <person name="Lee S.G."/>
            <person name="Bronson R.T."/>
            <person name="Moskalev A.A."/>
            <person name="Sunyaev S.R."/>
            <person name="Zhang G."/>
            <person name="Krogh A."/>
            <person name="Wang J."/>
            <person name="Gladyshev V.N."/>
        </authorList>
    </citation>
    <scope>NUCLEOTIDE SEQUENCE [LARGE SCALE GENOMIC DNA]</scope>
</reference>
<dbReference type="AlphaFoldDB" id="S7N185"/>
<name>S7N185_MYOBR</name>
<accession>S7N185</accession>
<sequence length="117" mass="12497">MSQVQGKYPKGTVFVRAGWVSEKMAMLFRWHECSSSHREVLDNRHAVQQRVPVSPASGFSVSAPVALTGAQACGLLGPVPHLSSFVLQPAHSLLPPLGSHGAEISKTMALKPRALTS</sequence>